<protein>
    <submittedName>
        <fullName evidence="1">Uncharacterized protein</fullName>
    </submittedName>
</protein>
<accession>A0ACD5Y602</accession>
<reference evidence="1" key="1">
    <citation type="submission" date="2021-05" db="EMBL/GenBank/DDBJ databases">
        <authorList>
            <person name="Scholz U."/>
            <person name="Mascher M."/>
            <person name="Fiebig A."/>
        </authorList>
    </citation>
    <scope>NUCLEOTIDE SEQUENCE [LARGE SCALE GENOMIC DNA]</scope>
</reference>
<proteinExistence type="predicted"/>
<name>A0ACD5Y602_AVESA</name>
<dbReference type="Proteomes" id="UP001732700">
    <property type="component" value="Chromosome 5C"/>
</dbReference>
<reference evidence="1" key="2">
    <citation type="submission" date="2025-09" db="UniProtKB">
        <authorList>
            <consortium name="EnsemblPlants"/>
        </authorList>
    </citation>
    <scope>IDENTIFICATION</scope>
</reference>
<sequence>MIVSMAVLLVCLAAFLLAAASVHAAGQDGFLSIDCGLDAALSGREDTVTTITYVSDGPYVDGGENHKIADDHVSSVGSDASRRTLRSFRSGLRNCYTLPTESGAKYLVRMVFFHGKYDGTSTPMSVKFDLHLGTDHWDTVTIQSTVDHFYSEAVFVAWASWVPVCLVNTGTGTPFVSTVELRPMGASLYLDVNTHQSMSSYASINLGANTLTRFPDDPYDRYWSWLKPSSSWANLSTQNAITQQDQDSFAVPSRVLQTTITAAGNDTLLNVVIQRGYSPSLMFRVFLHFTDFQKSQLRQFDVYINGRRLDNYSPMYLTASSVQNSGWSKADDGNFNITLAATNISVLPPVISALQIYKLIPNVVSRTFSKDFDAMMAIKHEYGVKKNWMGDPCFPPNYAWSGVKCSNSTGNTTRIISLDLSKSNLNGLISDNFALLTELHFLNLSGNSLSGPIPDSLCKRNAGSLDFRDESGEDMCNKTMSASPSGNRKTIVVISVVVPVVALAILVFSYLIWRGKRKPKTSIHDPRKESDLLSAPGSIKSHGNHLQNTENRQFTYKELEKFTNKFERFLGKGGFGLVYYGRLEDDSEVAVKMRSKSSSHGLDEFLAEVNSLTKVHHRNLVSLVGYCWEKDHLALVYEYMSRGNLWNHLTGNNGDETLDWATRVRVVLEAAQGLDYLHKGCSFPIIHRDVKTGNILLGQNLRAKLADFGLCKTYISEIQTHISTNAAGTPGYFDPEYFHTGRLTESSDVYSFGVVLLEVATGEPPMLPSHGHIVQRVKQKIATGNISLVADERLSGAYEVTSMWKVIDTAMACTADTSDRRPTMATVVAQLKDSLALEEAREDSGVRVSPASDSTAALISTFGPSAR</sequence>
<evidence type="ECO:0000313" key="1">
    <source>
        <dbReference type="EnsemblPlants" id="AVESA.00010b.r2.5CG0893140.1.CDS"/>
    </source>
</evidence>
<dbReference type="EnsemblPlants" id="AVESA.00010b.r2.5CG0893140.1">
    <property type="protein sequence ID" value="AVESA.00010b.r2.5CG0893140.1.CDS"/>
    <property type="gene ID" value="AVESA.00010b.r2.5CG0893140"/>
</dbReference>
<keyword evidence="2" id="KW-1185">Reference proteome</keyword>
<organism evidence="1 2">
    <name type="scientific">Avena sativa</name>
    <name type="common">Oat</name>
    <dbReference type="NCBI Taxonomy" id="4498"/>
    <lineage>
        <taxon>Eukaryota</taxon>
        <taxon>Viridiplantae</taxon>
        <taxon>Streptophyta</taxon>
        <taxon>Embryophyta</taxon>
        <taxon>Tracheophyta</taxon>
        <taxon>Spermatophyta</taxon>
        <taxon>Magnoliopsida</taxon>
        <taxon>Liliopsida</taxon>
        <taxon>Poales</taxon>
        <taxon>Poaceae</taxon>
        <taxon>BOP clade</taxon>
        <taxon>Pooideae</taxon>
        <taxon>Poodae</taxon>
        <taxon>Poeae</taxon>
        <taxon>Poeae Chloroplast Group 1 (Aveneae type)</taxon>
        <taxon>Aveninae</taxon>
        <taxon>Avena</taxon>
    </lineage>
</organism>
<evidence type="ECO:0000313" key="2">
    <source>
        <dbReference type="Proteomes" id="UP001732700"/>
    </source>
</evidence>